<proteinExistence type="predicted"/>
<keyword evidence="4" id="KW-1185">Reference proteome</keyword>
<gene>
    <name evidence="3" type="ORF">GCM10023205_14540</name>
</gene>
<keyword evidence="2" id="KW-0812">Transmembrane</keyword>
<sequence length="185" mass="19656">MPEDTHNTADAARLPARAVRQAPPPRPRPWRKVPVGPPVAAGWGAYPYVPPPPRSLPVRLLAPVVSLAGLAAATTYVGLVDPNRPGHYPVCPLLRFTGLYCPGCGGLRCVHALAHADIPAALGFNAFAVAMLPVVAVVWLRWAVRTVRGLPRTTIADPRLVRALVAGIILFAVVRNLPFGAFLAP</sequence>
<dbReference type="RefSeq" id="WP_345674462.1">
    <property type="nucleotide sequence ID" value="NZ_BAABHS010000004.1"/>
</dbReference>
<evidence type="ECO:0000256" key="1">
    <source>
        <dbReference type="SAM" id="MobiDB-lite"/>
    </source>
</evidence>
<evidence type="ECO:0008006" key="5">
    <source>
        <dbReference type="Google" id="ProtNLM"/>
    </source>
</evidence>
<comment type="caution">
    <text evidence="3">The sequence shown here is derived from an EMBL/GenBank/DDBJ whole genome shotgun (WGS) entry which is preliminary data.</text>
</comment>
<dbReference type="EMBL" id="BAABHS010000004">
    <property type="protein sequence ID" value="GAA4954072.1"/>
    <property type="molecule type" value="Genomic_DNA"/>
</dbReference>
<feature type="transmembrane region" description="Helical" evidence="2">
    <location>
        <begin position="122"/>
        <end position="142"/>
    </location>
</feature>
<dbReference type="Proteomes" id="UP001500466">
    <property type="component" value="Unassembled WGS sequence"/>
</dbReference>
<feature type="transmembrane region" description="Helical" evidence="2">
    <location>
        <begin position="163"/>
        <end position="184"/>
    </location>
</feature>
<dbReference type="InterPro" id="IPR021215">
    <property type="entry name" value="DUF2752"/>
</dbReference>
<feature type="compositionally biased region" description="Low complexity" evidence="1">
    <location>
        <begin position="11"/>
        <end position="21"/>
    </location>
</feature>
<keyword evidence="2" id="KW-0472">Membrane</keyword>
<keyword evidence="2" id="KW-1133">Transmembrane helix</keyword>
<feature type="transmembrane region" description="Helical" evidence="2">
    <location>
        <begin position="60"/>
        <end position="79"/>
    </location>
</feature>
<protein>
    <recommendedName>
        <fullName evidence="5">DUF2752 domain-containing protein</fullName>
    </recommendedName>
</protein>
<evidence type="ECO:0000256" key="2">
    <source>
        <dbReference type="SAM" id="Phobius"/>
    </source>
</evidence>
<organism evidence="3 4">
    <name type="scientific">Yinghuangia aomiensis</name>
    <dbReference type="NCBI Taxonomy" id="676205"/>
    <lineage>
        <taxon>Bacteria</taxon>
        <taxon>Bacillati</taxon>
        <taxon>Actinomycetota</taxon>
        <taxon>Actinomycetes</taxon>
        <taxon>Kitasatosporales</taxon>
        <taxon>Streptomycetaceae</taxon>
        <taxon>Yinghuangia</taxon>
    </lineage>
</organism>
<evidence type="ECO:0000313" key="3">
    <source>
        <dbReference type="EMBL" id="GAA4954072.1"/>
    </source>
</evidence>
<name>A0ABP9GVI7_9ACTN</name>
<accession>A0ABP9GVI7</accession>
<dbReference type="Pfam" id="PF10825">
    <property type="entry name" value="DUF2752"/>
    <property type="match status" value="1"/>
</dbReference>
<feature type="region of interest" description="Disordered" evidence="1">
    <location>
        <begin position="1"/>
        <end position="33"/>
    </location>
</feature>
<reference evidence="4" key="1">
    <citation type="journal article" date="2019" name="Int. J. Syst. Evol. Microbiol.">
        <title>The Global Catalogue of Microorganisms (GCM) 10K type strain sequencing project: providing services to taxonomists for standard genome sequencing and annotation.</title>
        <authorList>
            <consortium name="The Broad Institute Genomics Platform"/>
            <consortium name="The Broad Institute Genome Sequencing Center for Infectious Disease"/>
            <person name="Wu L."/>
            <person name="Ma J."/>
        </authorList>
    </citation>
    <scope>NUCLEOTIDE SEQUENCE [LARGE SCALE GENOMIC DNA]</scope>
    <source>
        <strain evidence="4">JCM 17986</strain>
    </source>
</reference>
<evidence type="ECO:0000313" key="4">
    <source>
        <dbReference type="Proteomes" id="UP001500466"/>
    </source>
</evidence>